<dbReference type="Proteomes" id="UP001162891">
    <property type="component" value="Chromosome"/>
</dbReference>
<dbReference type="PANTHER" id="PTHR44591:SF3">
    <property type="entry name" value="RESPONSE REGULATORY DOMAIN-CONTAINING PROTEIN"/>
    <property type="match status" value="1"/>
</dbReference>
<evidence type="ECO:0000313" key="5">
    <source>
        <dbReference type="Proteomes" id="UP001162891"/>
    </source>
</evidence>
<evidence type="ECO:0000256" key="1">
    <source>
        <dbReference type="ARBA" id="ARBA00022553"/>
    </source>
</evidence>
<sequence length="240" mass="25466">MRRYLIVDDNVEFAENLAEILSDGGDQVAIAANGEEALALARTTTFDAVLTDMRMPLMGGAELVHEIRRVDPGAAAMVITAHVGDDALEAARREGLLAVLQKPVAAGRILELLSAARRDGLVVVVEDDDRLSDNLCEALRTKGFAAVTAASVLQTERLGPVRPFCALVDLRVPGGPDGEAMRRLALKYPGLPMIVVTAYHEVPPLPHEAYFSKPFDTPSLLAAVERLHASQPGAAAGASA</sequence>
<dbReference type="Gene3D" id="3.40.50.2300">
    <property type="match status" value="2"/>
</dbReference>
<dbReference type="CDD" id="cd00156">
    <property type="entry name" value="REC"/>
    <property type="match status" value="1"/>
</dbReference>
<organism evidence="4 5">
    <name type="scientific">Anaeromyxobacter oryzae</name>
    <dbReference type="NCBI Taxonomy" id="2918170"/>
    <lineage>
        <taxon>Bacteria</taxon>
        <taxon>Pseudomonadati</taxon>
        <taxon>Myxococcota</taxon>
        <taxon>Myxococcia</taxon>
        <taxon>Myxococcales</taxon>
        <taxon>Cystobacterineae</taxon>
        <taxon>Anaeromyxobacteraceae</taxon>
        <taxon>Anaeromyxobacter</taxon>
    </lineage>
</organism>
<dbReference type="InterPro" id="IPR050595">
    <property type="entry name" value="Bact_response_regulator"/>
</dbReference>
<accession>A0ABN6MZF8</accession>
<feature type="modified residue" description="4-aspartylphosphate" evidence="2">
    <location>
        <position position="169"/>
    </location>
</feature>
<dbReference type="SUPFAM" id="SSF52172">
    <property type="entry name" value="CheY-like"/>
    <property type="match status" value="2"/>
</dbReference>
<keyword evidence="1 2" id="KW-0597">Phosphoprotein</keyword>
<feature type="modified residue" description="4-aspartylphosphate" evidence="2">
    <location>
        <position position="52"/>
    </location>
</feature>
<proteinExistence type="predicted"/>
<keyword evidence="5" id="KW-1185">Reference proteome</keyword>
<dbReference type="EMBL" id="AP025591">
    <property type="protein sequence ID" value="BDG06246.1"/>
    <property type="molecule type" value="Genomic_DNA"/>
</dbReference>
<dbReference type="RefSeq" id="WP_248355665.1">
    <property type="nucleotide sequence ID" value="NZ_AP025591.1"/>
</dbReference>
<evidence type="ECO:0000256" key="2">
    <source>
        <dbReference type="PROSITE-ProRule" id="PRU00169"/>
    </source>
</evidence>
<gene>
    <name evidence="4" type="ORF">AMOR_52420</name>
</gene>
<dbReference type="SMART" id="SM00448">
    <property type="entry name" value="REC"/>
    <property type="match status" value="2"/>
</dbReference>
<dbReference type="Pfam" id="PF00072">
    <property type="entry name" value="Response_reg"/>
    <property type="match status" value="1"/>
</dbReference>
<name>A0ABN6MZF8_9BACT</name>
<protein>
    <recommendedName>
        <fullName evidence="3">Response regulatory domain-containing protein</fullName>
    </recommendedName>
</protein>
<dbReference type="PANTHER" id="PTHR44591">
    <property type="entry name" value="STRESS RESPONSE REGULATOR PROTEIN 1"/>
    <property type="match status" value="1"/>
</dbReference>
<dbReference type="InterPro" id="IPR011006">
    <property type="entry name" value="CheY-like_superfamily"/>
</dbReference>
<dbReference type="PROSITE" id="PS50110">
    <property type="entry name" value="RESPONSE_REGULATORY"/>
    <property type="match status" value="2"/>
</dbReference>
<evidence type="ECO:0000313" key="4">
    <source>
        <dbReference type="EMBL" id="BDG06246.1"/>
    </source>
</evidence>
<feature type="domain" description="Response regulatory" evidence="3">
    <location>
        <begin position="3"/>
        <end position="117"/>
    </location>
</feature>
<evidence type="ECO:0000259" key="3">
    <source>
        <dbReference type="PROSITE" id="PS50110"/>
    </source>
</evidence>
<dbReference type="InterPro" id="IPR001789">
    <property type="entry name" value="Sig_transdc_resp-reg_receiver"/>
</dbReference>
<feature type="domain" description="Response regulatory" evidence="3">
    <location>
        <begin position="121"/>
        <end position="228"/>
    </location>
</feature>
<reference evidence="5" key="1">
    <citation type="journal article" date="2022" name="Int. J. Syst. Evol. Microbiol.">
        <title>Anaeromyxobacter oryzae sp. nov., Anaeromyxobacter diazotrophicus sp. nov. and Anaeromyxobacter paludicola sp. nov., isolated from paddy soils.</title>
        <authorList>
            <person name="Itoh H."/>
            <person name="Xu Z."/>
            <person name="Mise K."/>
            <person name="Masuda Y."/>
            <person name="Ushijima N."/>
            <person name="Hayakawa C."/>
            <person name="Shiratori Y."/>
            <person name="Senoo K."/>
        </authorList>
    </citation>
    <scope>NUCLEOTIDE SEQUENCE [LARGE SCALE GENOMIC DNA]</scope>
    <source>
        <strain evidence="5">Red232</strain>
    </source>
</reference>